<evidence type="ECO:0000256" key="2">
    <source>
        <dbReference type="ARBA" id="ARBA00093774"/>
    </source>
</evidence>
<protein>
    <recommendedName>
        <fullName evidence="5">Low molecular weight antigen MTB12-like C-terminal domain-containing protein</fullName>
    </recommendedName>
</protein>
<dbReference type="RefSeq" id="WP_327096880.1">
    <property type="nucleotide sequence ID" value="NZ_CP109149.1"/>
</dbReference>
<feature type="signal peptide" evidence="4">
    <location>
        <begin position="1"/>
        <end position="26"/>
    </location>
</feature>
<dbReference type="EMBL" id="CP109441">
    <property type="protein sequence ID" value="WUV43721.1"/>
    <property type="molecule type" value="Genomic_DNA"/>
</dbReference>
<comment type="similarity">
    <text evidence="2">Belongs to the MTB12 family.</text>
</comment>
<organism evidence="6 7">
    <name type="scientific">Nocardia vinacea</name>
    <dbReference type="NCBI Taxonomy" id="96468"/>
    <lineage>
        <taxon>Bacteria</taxon>
        <taxon>Bacillati</taxon>
        <taxon>Actinomycetota</taxon>
        <taxon>Actinomycetes</taxon>
        <taxon>Mycobacteriales</taxon>
        <taxon>Nocardiaceae</taxon>
        <taxon>Nocardia</taxon>
    </lineage>
</organism>
<feature type="chain" id="PRO_5047274969" description="Low molecular weight antigen MTB12-like C-terminal domain-containing protein" evidence="4">
    <location>
        <begin position="27"/>
        <end position="167"/>
    </location>
</feature>
<proteinExistence type="inferred from homology"/>
<feature type="compositionally biased region" description="Low complexity" evidence="3">
    <location>
        <begin position="34"/>
        <end position="52"/>
    </location>
</feature>
<dbReference type="Pfam" id="PF26580">
    <property type="entry name" value="Mtb12_C"/>
    <property type="match status" value="1"/>
</dbReference>
<evidence type="ECO:0000256" key="1">
    <source>
        <dbReference type="ARBA" id="ARBA00022729"/>
    </source>
</evidence>
<keyword evidence="1 4" id="KW-0732">Signal</keyword>
<dbReference type="Proteomes" id="UP001432062">
    <property type="component" value="Chromosome"/>
</dbReference>
<keyword evidence="7" id="KW-1185">Reference proteome</keyword>
<dbReference type="PROSITE" id="PS51257">
    <property type="entry name" value="PROKAR_LIPOPROTEIN"/>
    <property type="match status" value="1"/>
</dbReference>
<sequence length="167" mass="17246">MKLRKTGRIAIAALAVVAALGMTACSDDKDSKPAAKTSTSAQASASANANTNLPPVPSVAELNTQLQRALDPSIPSSEKLDGVQGAEADPELPNRLAEAAKGANVTITVTDVTSFGDSVNAKAKVLLNGQENLIDVPFVAENGKWKIQKAWACTMLTNLGQQSVACS</sequence>
<feature type="domain" description="Low molecular weight antigen MTB12-like C-terminal" evidence="5">
    <location>
        <begin position="55"/>
        <end position="163"/>
    </location>
</feature>
<reference evidence="6" key="1">
    <citation type="submission" date="2022-10" db="EMBL/GenBank/DDBJ databases">
        <title>The complete genomes of actinobacterial strains from the NBC collection.</title>
        <authorList>
            <person name="Joergensen T.S."/>
            <person name="Alvarez Arevalo M."/>
            <person name="Sterndorff E.B."/>
            <person name="Faurdal D."/>
            <person name="Vuksanovic O."/>
            <person name="Mourched A.-S."/>
            <person name="Charusanti P."/>
            <person name="Shaw S."/>
            <person name="Blin K."/>
            <person name="Weber T."/>
        </authorList>
    </citation>
    <scope>NUCLEOTIDE SEQUENCE</scope>
    <source>
        <strain evidence="6">NBC_01482</strain>
    </source>
</reference>
<evidence type="ECO:0000256" key="3">
    <source>
        <dbReference type="SAM" id="MobiDB-lite"/>
    </source>
</evidence>
<name>A0ABZ1YN79_9NOCA</name>
<dbReference type="InterPro" id="IPR058644">
    <property type="entry name" value="Mtb12-like_C"/>
</dbReference>
<evidence type="ECO:0000259" key="5">
    <source>
        <dbReference type="Pfam" id="PF26580"/>
    </source>
</evidence>
<evidence type="ECO:0000256" key="4">
    <source>
        <dbReference type="SAM" id="SignalP"/>
    </source>
</evidence>
<feature type="region of interest" description="Disordered" evidence="3">
    <location>
        <begin position="26"/>
        <end position="59"/>
    </location>
</feature>
<evidence type="ECO:0000313" key="7">
    <source>
        <dbReference type="Proteomes" id="UP001432062"/>
    </source>
</evidence>
<accession>A0ABZ1YN79</accession>
<evidence type="ECO:0000313" key="6">
    <source>
        <dbReference type="EMBL" id="WUV43721.1"/>
    </source>
</evidence>
<gene>
    <name evidence="6" type="ORF">OG563_31490</name>
</gene>